<dbReference type="PANTHER" id="PTHR11482">
    <property type="entry name" value="ARGININE/DIAMINOPIMELATE/ORNITHINE DECARBOXYLASE"/>
    <property type="match status" value="1"/>
</dbReference>
<dbReference type="InterPro" id="IPR000183">
    <property type="entry name" value="Orn/DAP/Arg_de-COase"/>
</dbReference>
<dbReference type="GO" id="GO:0005737">
    <property type="term" value="C:cytoplasm"/>
    <property type="evidence" value="ECO:0007669"/>
    <property type="project" value="TreeGrafter"/>
</dbReference>
<dbReference type="GO" id="GO:0033387">
    <property type="term" value="P:putrescine biosynthetic process from arginine, via ornithine"/>
    <property type="evidence" value="ECO:0007669"/>
    <property type="project" value="TreeGrafter"/>
</dbReference>
<dbReference type="Gene3D" id="2.40.37.10">
    <property type="entry name" value="Lyase, Ornithine Decarboxylase, Chain A, domain 1"/>
    <property type="match status" value="1"/>
</dbReference>
<accession>A0AAU2VNH3</accession>
<dbReference type="SUPFAM" id="SSF51419">
    <property type="entry name" value="PLP-binding barrel"/>
    <property type="match status" value="1"/>
</dbReference>
<name>A0AAU2VNH3_9ACTN</name>
<dbReference type="InterPro" id="IPR022644">
    <property type="entry name" value="De-COase2_N"/>
</dbReference>
<protein>
    <recommendedName>
        <fullName evidence="9">Ornithine decarboxylase</fullName>
    </recommendedName>
</protein>
<dbReference type="PANTHER" id="PTHR11482:SF6">
    <property type="entry name" value="ORNITHINE DECARBOXYLASE 1-RELATED"/>
    <property type="match status" value="1"/>
</dbReference>
<feature type="domain" description="Orn/DAP/Arg decarboxylase 2 N-terminal" evidence="7">
    <location>
        <begin position="49"/>
        <end position="278"/>
    </location>
</feature>
<keyword evidence="3" id="KW-0663">Pyridoxal phosphate</keyword>
<dbReference type="InterPro" id="IPR022643">
    <property type="entry name" value="De-COase2_C"/>
</dbReference>
<evidence type="ECO:0008006" key="9">
    <source>
        <dbReference type="Google" id="ProtNLM"/>
    </source>
</evidence>
<dbReference type="EMBL" id="CP108313">
    <property type="protein sequence ID" value="WTW68121.1"/>
    <property type="molecule type" value="Genomic_DNA"/>
</dbReference>
<gene>
    <name evidence="8" type="ORF">OG398_07500</name>
</gene>
<comment type="similarity">
    <text evidence="2 5">Belongs to the Orn/Lys/Arg decarboxylase class-II family.</text>
</comment>
<evidence type="ECO:0000256" key="1">
    <source>
        <dbReference type="ARBA" id="ARBA00001933"/>
    </source>
</evidence>
<dbReference type="InterPro" id="IPR002433">
    <property type="entry name" value="Orn_de-COase"/>
</dbReference>
<dbReference type="SUPFAM" id="SSF50621">
    <property type="entry name" value="Alanine racemase C-terminal domain-like"/>
    <property type="match status" value="1"/>
</dbReference>
<comment type="cofactor">
    <cofactor evidence="1">
        <name>pyridoxal 5'-phosphate</name>
        <dbReference type="ChEBI" id="CHEBI:597326"/>
    </cofactor>
</comment>
<feature type="domain" description="Orn/DAP/Arg decarboxylase 2 C-terminal" evidence="6">
    <location>
        <begin position="280"/>
        <end position="370"/>
    </location>
</feature>
<reference evidence="8" key="1">
    <citation type="submission" date="2022-10" db="EMBL/GenBank/DDBJ databases">
        <title>The complete genomes of actinobacterial strains from the NBC collection.</title>
        <authorList>
            <person name="Joergensen T.S."/>
            <person name="Alvarez Arevalo M."/>
            <person name="Sterndorff E.B."/>
            <person name="Faurdal D."/>
            <person name="Vuksanovic O."/>
            <person name="Mourched A.-S."/>
            <person name="Charusanti P."/>
            <person name="Shaw S."/>
            <person name="Blin K."/>
            <person name="Weber T."/>
        </authorList>
    </citation>
    <scope>NUCLEOTIDE SEQUENCE</scope>
    <source>
        <strain evidence="8">NBC_00008</strain>
    </source>
</reference>
<organism evidence="8">
    <name type="scientific">Streptomyces sp. NBC_00008</name>
    <dbReference type="NCBI Taxonomy" id="2903610"/>
    <lineage>
        <taxon>Bacteria</taxon>
        <taxon>Bacillati</taxon>
        <taxon>Actinomycetota</taxon>
        <taxon>Actinomycetes</taxon>
        <taxon>Kitasatosporales</taxon>
        <taxon>Streptomycetaceae</taxon>
        <taxon>Streptomyces</taxon>
    </lineage>
</organism>
<dbReference type="InterPro" id="IPR009006">
    <property type="entry name" value="Ala_racemase/Decarboxylase_C"/>
</dbReference>
<evidence type="ECO:0000256" key="2">
    <source>
        <dbReference type="ARBA" id="ARBA00008872"/>
    </source>
</evidence>
<dbReference type="Pfam" id="PF02784">
    <property type="entry name" value="Orn_Arg_deC_N"/>
    <property type="match status" value="1"/>
</dbReference>
<keyword evidence="4" id="KW-0456">Lyase</keyword>
<dbReference type="Gene3D" id="3.20.20.10">
    <property type="entry name" value="Alanine racemase"/>
    <property type="match status" value="1"/>
</dbReference>
<dbReference type="AlphaFoldDB" id="A0AAU2VNH3"/>
<evidence type="ECO:0000256" key="5">
    <source>
        <dbReference type="RuleBase" id="RU003737"/>
    </source>
</evidence>
<evidence type="ECO:0000256" key="3">
    <source>
        <dbReference type="ARBA" id="ARBA00022898"/>
    </source>
</evidence>
<dbReference type="PRINTS" id="PR01179">
    <property type="entry name" value="ODADCRBXLASE"/>
</dbReference>
<evidence type="ECO:0000256" key="4">
    <source>
        <dbReference type="ARBA" id="ARBA00023239"/>
    </source>
</evidence>
<evidence type="ECO:0000259" key="6">
    <source>
        <dbReference type="Pfam" id="PF00278"/>
    </source>
</evidence>
<proteinExistence type="inferred from homology"/>
<evidence type="ECO:0000313" key="8">
    <source>
        <dbReference type="EMBL" id="WTW68121.1"/>
    </source>
</evidence>
<dbReference type="InterPro" id="IPR029066">
    <property type="entry name" value="PLP-binding_barrel"/>
</dbReference>
<dbReference type="Pfam" id="PF00278">
    <property type="entry name" value="Orn_DAP_Arg_deC"/>
    <property type="match status" value="1"/>
</dbReference>
<dbReference type="GO" id="GO:0004586">
    <property type="term" value="F:ornithine decarboxylase activity"/>
    <property type="evidence" value="ECO:0007669"/>
    <property type="project" value="TreeGrafter"/>
</dbReference>
<evidence type="ECO:0000259" key="7">
    <source>
        <dbReference type="Pfam" id="PF02784"/>
    </source>
</evidence>
<sequence>MSDVAPPMTDPLIGSSSTADMVTAIGEWVSREKLATPVGLFCHQAVADALRRLRGELNARISYAVKANTHPLMLQAVAGACEYNVTNLPHLRLLLSTGIDPADITWANPVVDETTAHHALSLGITRFVIDDERGLAVLTSRRPNLRLTLRLRPNRDGASPRSVVRFGALGDDLPDLGRKADAAGATVEALSFFIGTHGDDLASASPYRDALAQICSAQEKLAAQGIDVRQINIGGGFPGSRRRFHRDHPDFFERLDAALYASLPPGTEVICEPGRFLAEASIALLTKVVADRRTGGTRLTHLDAGGYAGLFETTFIDPGGAELNIATDRTGRRSTTQVIGPIMDSFDVVKRDAELPALADGDMLLLPNTGAYSFGYTAACEGTRTPHIVPLPGHLDSLVSTAWFA</sequence>